<dbReference type="GO" id="GO:1905761">
    <property type="term" value="F:SCF ubiquitin ligase complex binding"/>
    <property type="evidence" value="ECO:0000318"/>
    <property type="project" value="GO_Central"/>
</dbReference>
<dbReference type="Gramene" id="KQJ95509">
    <property type="protein sequence ID" value="KQJ95509"/>
    <property type="gene ID" value="BRADI_3g17590v3"/>
</dbReference>
<dbReference type="EMBL" id="CM000882">
    <property type="protein sequence ID" value="KQJ95509.1"/>
    <property type="molecule type" value="Genomic_DNA"/>
</dbReference>
<dbReference type="Gene3D" id="1.20.1280.50">
    <property type="match status" value="1"/>
</dbReference>
<evidence type="ECO:0000313" key="4">
    <source>
        <dbReference type="Proteomes" id="UP000008810"/>
    </source>
</evidence>
<evidence type="ECO:0000259" key="1">
    <source>
        <dbReference type="PROSITE" id="PS50181"/>
    </source>
</evidence>
<accession>A0A0Q3LSR9</accession>
<evidence type="ECO:0000313" key="2">
    <source>
        <dbReference type="EMBL" id="KQJ95509.1"/>
    </source>
</evidence>
<protein>
    <recommendedName>
        <fullName evidence="1">F-box domain-containing protein</fullName>
    </recommendedName>
</protein>
<reference evidence="3" key="3">
    <citation type="submission" date="2018-08" db="UniProtKB">
        <authorList>
            <consortium name="EnsemblPlants"/>
        </authorList>
    </citation>
    <scope>IDENTIFICATION</scope>
    <source>
        <strain evidence="3">cv. Bd21</strain>
    </source>
</reference>
<dbReference type="SUPFAM" id="SSF81383">
    <property type="entry name" value="F-box domain"/>
    <property type="match status" value="1"/>
</dbReference>
<dbReference type="PANTHER" id="PTHR38926">
    <property type="entry name" value="F-BOX DOMAIN CONTAINING PROTEIN, EXPRESSED"/>
    <property type="match status" value="1"/>
</dbReference>
<reference evidence="2 3" key="1">
    <citation type="journal article" date="2010" name="Nature">
        <title>Genome sequencing and analysis of the model grass Brachypodium distachyon.</title>
        <authorList>
            <consortium name="International Brachypodium Initiative"/>
        </authorList>
    </citation>
    <scope>NUCLEOTIDE SEQUENCE [LARGE SCALE GENOMIC DNA]</scope>
    <source>
        <strain evidence="2 3">Bd21</strain>
    </source>
</reference>
<dbReference type="InterPro" id="IPR036047">
    <property type="entry name" value="F-box-like_dom_sf"/>
</dbReference>
<dbReference type="AlphaFoldDB" id="A0A0Q3LSR9"/>
<dbReference type="Gene3D" id="3.80.10.10">
    <property type="entry name" value="Ribonuclease Inhibitor"/>
    <property type="match status" value="1"/>
</dbReference>
<dbReference type="PANTHER" id="PTHR38926:SF43">
    <property type="entry name" value="F-BOX DOMAIN-CONTAINING PROTEIN"/>
    <property type="match status" value="1"/>
</dbReference>
<dbReference type="InterPro" id="IPR032675">
    <property type="entry name" value="LRR_dom_sf"/>
</dbReference>
<keyword evidence="4" id="KW-1185">Reference proteome</keyword>
<reference evidence="2" key="2">
    <citation type="submission" date="2017-06" db="EMBL/GenBank/DDBJ databases">
        <title>WGS assembly of Brachypodium distachyon.</title>
        <authorList>
            <consortium name="The International Brachypodium Initiative"/>
            <person name="Lucas S."/>
            <person name="Harmon-Smith M."/>
            <person name="Lail K."/>
            <person name="Tice H."/>
            <person name="Grimwood J."/>
            <person name="Bruce D."/>
            <person name="Barry K."/>
            <person name="Shu S."/>
            <person name="Lindquist E."/>
            <person name="Wang M."/>
            <person name="Pitluck S."/>
            <person name="Vogel J.P."/>
            <person name="Garvin D.F."/>
            <person name="Mockler T.C."/>
            <person name="Schmutz J."/>
            <person name="Rokhsar D."/>
            <person name="Bevan M.W."/>
        </authorList>
    </citation>
    <scope>NUCLEOTIDE SEQUENCE</scope>
    <source>
        <strain evidence="2">Bd21</strain>
    </source>
</reference>
<dbReference type="Proteomes" id="UP000008810">
    <property type="component" value="Chromosome 3"/>
</dbReference>
<dbReference type="SUPFAM" id="SSF52047">
    <property type="entry name" value="RNI-like"/>
    <property type="match status" value="1"/>
</dbReference>
<sequence length="312" mass="35690">MPLPPPEQDWAEDLPLDALLCILHKLGTVELLIGGAAGVCRSWRRAAREEPELWRRIDMRDPSVPYFSPRVSLGIMVRQALRLSAGQCEVFSGGAGLDDDILLYLAEREDLSATSLKSLHLIRSYGLSKEVFAKAINKFPLLEELELSACYYDADLIELVARVCPRLKHFTYVDTRCHCHYPTSNDRVAFAIATMHELHSLHLFGDTLSNKGLAAILDNCPYMEYLNVPYCQNIKMDDVNLVEKCAGIYMDDYDYFLFLRPSFSDDDDDFSFILHSDFWDDYVFNSGDDVDDLELEEAERVLDNKSMRRYLS</sequence>
<dbReference type="InterPro" id="IPR001810">
    <property type="entry name" value="F-box_dom"/>
</dbReference>
<dbReference type="EnsemblPlants" id="KQJ95509">
    <property type="protein sequence ID" value="KQJ95509"/>
    <property type="gene ID" value="BRADI_3g17590v3"/>
</dbReference>
<dbReference type="PROSITE" id="PS50181">
    <property type="entry name" value="FBOX"/>
    <property type="match status" value="1"/>
</dbReference>
<dbReference type="OrthoDB" id="647451at2759"/>
<dbReference type="STRING" id="15368.A0A0Q3LSR9"/>
<proteinExistence type="predicted"/>
<organism evidence="2">
    <name type="scientific">Brachypodium distachyon</name>
    <name type="common">Purple false brome</name>
    <name type="synonym">Trachynia distachya</name>
    <dbReference type="NCBI Taxonomy" id="15368"/>
    <lineage>
        <taxon>Eukaryota</taxon>
        <taxon>Viridiplantae</taxon>
        <taxon>Streptophyta</taxon>
        <taxon>Embryophyta</taxon>
        <taxon>Tracheophyta</taxon>
        <taxon>Spermatophyta</taxon>
        <taxon>Magnoliopsida</taxon>
        <taxon>Liliopsida</taxon>
        <taxon>Poales</taxon>
        <taxon>Poaceae</taxon>
        <taxon>BOP clade</taxon>
        <taxon>Pooideae</taxon>
        <taxon>Stipodae</taxon>
        <taxon>Brachypodieae</taxon>
        <taxon>Brachypodium</taxon>
    </lineage>
</organism>
<dbReference type="Pfam" id="PF12937">
    <property type="entry name" value="F-box-like"/>
    <property type="match status" value="1"/>
</dbReference>
<feature type="domain" description="F-box" evidence="1">
    <location>
        <begin position="8"/>
        <end position="57"/>
    </location>
</feature>
<gene>
    <name evidence="3" type="primary">LOC104584058</name>
    <name evidence="2" type="ORF">BRADI_3g17590v3</name>
</gene>
<name>A0A0Q3LSR9_BRADI</name>
<evidence type="ECO:0000313" key="3">
    <source>
        <dbReference type="EnsemblPlants" id="KQJ95509"/>
    </source>
</evidence>